<reference evidence="3 4" key="1">
    <citation type="submission" date="2017-02" db="EMBL/GenBank/DDBJ databases">
        <authorList>
            <person name="Peterson S.W."/>
        </authorList>
    </citation>
    <scope>NUCLEOTIDE SEQUENCE [LARGE SCALE GENOMIC DNA]</scope>
    <source>
        <strain evidence="3 4">P15</strain>
    </source>
</reference>
<keyword evidence="1" id="KW-0175">Coiled coil</keyword>
<evidence type="ECO:0000313" key="4">
    <source>
        <dbReference type="Proteomes" id="UP000190341"/>
    </source>
</evidence>
<dbReference type="InterPro" id="IPR023614">
    <property type="entry name" value="Porin_dom_sf"/>
</dbReference>
<dbReference type="SUPFAM" id="SSF56935">
    <property type="entry name" value="Porins"/>
    <property type="match status" value="1"/>
</dbReference>
<evidence type="ECO:0000256" key="2">
    <source>
        <dbReference type="SAM" id="SignalP"/>
    </source>
</evidence>
<feature type="signal peptide" evidence="2">
    <location>
        <begin position="1"/>
        <end position="32"/>
    </location>
</feature>
<proteinExistence type="predicted"/>
<name>A0A1T5LMG7_9GAMM</name>
<feature type="coiled-coil region" evidence="1">
    <location>
        <begin position="38"/>
        <end position="93"/>
    </location>
</feature>
<dbReference type="RefSeq" id="WP_079725081.1">
    <property type="nucleotide sequence ID" value="NZ_BMCL01000001.1"/>
</dbReference>
<sequence length="485" mass="52616">MRGQRAGVTAGQRRVSRLAVALLCSLALPAFAQKAPTVEELQKRLEALERRLGTSVASEEGAEPGLADLDQRLKVIERRLELQQEEAVAKAKEAPVISVNDKGASFKSADGNYEVRLRGLIQGDGRFYVNDDALPQNDTFLLRTARPIIEGSLGKLIGFRFTPEFAGDSASIVDAYVDLRFDPAYTLRVGKFTSPVGLERLQSSSALAGVERALASELAPNRDIGVQLQGDVAEGKFSYALGVFNGTVDGRDAVTTNPDNEFEYAGRAFFEPFRNNANALSGLGFGVGASIGDKVGSGNNFLPRYRTPGQVQFFNYRSSVAADGENFRFSPQAYYYLGRFGVLGEYIRSSQEVLQTTGANAGVRADLENTAWQATVQFVLSGEDASYRGVVKPSSPFRPGEGWGAFELVGRYGQLEVDDGAFPIFADPTVSAREASSWTLGLNWYLTSNLKLVFNYLDTTFKGGAAGGSDREDEKAIFSRLQVAF</sequence>
<dbReference type="Gene3D" id="2.40.160.10">
    <property type="entry name" value="Porin"/>
    <property type="match status" value="1"/>
</dbReference>
<dbReference type="EMBL" id="FUZV01000002">
    <property type="protein sequence ID" value="SKC77161.1"/>
    <property type="molecule type" value="Genomic_DNA"/>
</dbReference>
<gene>
    <name evidence="3" type="ORF">SAMN06296058_2760</name>
</gene>
<accession>A0A1T5LMG7</accession>
<organism evidence="3 4">
    <name type="scientific">Pseudoxanthomonas indica</name>
    <dbReference type="NCBI Taxonomy" id="428993"/>
    <lineage>
        <taxon>Bacteria</taxon>
        <taxon>Pseudomonadati</taxon>
        <taxon>Pseudomonadota</taxon>
        <taxon>Gammaproteobacteria</taxon>
        <taxon>Lysobacterales</taxon>
        <taxon>Lysobacteraceae</taxon>
        <taxon>Pseudoxanthomonas</taxon>
    </lineage>
</organism>
<keyword evidence="4" id="KW-1185">Reference proteome</keyword>
<dbReference type="STRING" id="428993.SAMN06296058_2760"/>
<dbReference type="AlphaFoldDB" id="A0A1T5LMG7"/>
<keyword evidence="2" id="KW-0732">Signal</keyword>
<protein>
    <submittedName>
        <fullName evidence="3">Phosphate-selective porin OprO and OprP</fullName>
    </submittedName>
</protein>
<dbReference type="InterPro" id="IPR010870">
    <property type="entry name" value="Porin_O/P"/>
</dbReference>
<evidence type="ECO:0000256" key="1">
    <source>
        <dbReference type="SAM" id="Coils"/>
    </source>
</evidence>
<dbReference type="Proteomes" id="UP000190341">
    <property type="component" value="Unassembled WGS sequence"/>
</dbReference>
<feature type="chain" id="PRO_5012414153" evidence="2">
    <location>
        <begin position="33"/>
        <end position="485"/>
    </location>
</feature>
<dbReference type="OrthoDB" id="9807854at2"/>
<evidence type="ECO:0000313" key="3">
    <source>
        <dbReference type="EMBL" id="SKC77161.1"/>
    </source>
</evidence>
<dbReference type="Pfam" id="PF07396">
    <property type="entry name" value="Porin_O_P"/>
    <property type="match status" value="1"/>
</dbReference>